<dbReference type="GO" id="GO:0005886">
    <property type="term" value="C:plasma membrane"/>
    <property type="evidence" value="ECO:0007669"/>
    <property type="project" value="TreeGrafter"/>
</dbReference>
<comment type="caution">
    <text evidence="5">The sequence shown here is derived from an EMBL/GenBank/DDBJ whole genome shotgun (WGS) entry which is preliminary data.</text>
</comment>
<evidence type="ECO:0000313" key="6">
    <source>
        <dbReference type="Proteomes" id="UP000835052"/>
    </source>
</evidence>
<keyword evidence="6" id="KW-1185">Reference proteome</keyword>
<evidence type="ECO:0000256" key="3">
    <source>
        <dbReference type="ARBA" id="ARBA00022737"/>
    </source>
</evidence>
<feature type="chain" id="PRO_5035852172" evidence="4">
    <location>
        <begin position="21"/>
        <end position="394"/>
    </location>
</feature>
<dbReference type="InterPro" id="IPR032675">
    <property type="entry name" value="LRR_dom_sf"/>
</dbReference>
<organism evidence="5 6">
    <name type="scientific">Caenorhabditis auriculariae</name>
    <dbReference type="NCBI Taxonomy" id="2777116"/>
    <lineage>
        <taxon>Eukaryota</taxon>
        <taxon>Metazoa</taxon>
        <taxon>Ecdysozoa</taxon>
        <taxon>Nematoda</taxon>
        <taxon>Chromadorea</taxon>
        <taxon>Rhabditida</taxon>
        <taxon>Rhabditina</taxon>
        <taxon>Rhabditomorpha</taxon>
        <taxon>Rhabditoidea</taxon>
        <taxon>Rhabditidae</taxon>
        <taxon>Peloderinae</taxon>
        <taxon>Caenorhabditis</taxon>
    </lineage>
</organism>
<protein>
    <submittedName>
        <fullName evidence="5">Uncharacterized protein</fullName>
    </submittedName>
</protein>
<dbReference type="Proteomes" id="UP000835052">
    <property type="component" value="Unassembled WGS sequence"/>
</dbReference>
<keyword evidence="2 4" id="KW-0732">Signal</keyword>
<reference evidence="5" key="1">
    <citation type="submission" date="2020-10" db="EMBL/GenBank/DDBJ databases">
        <authorList>
            <person name="Kikuchi T."/>
        </authorList>
    </citation>
    <scope>NUCLEOTIDE SEQUENCE</scope>
    <source>
        <strain evidence="5">NKZ352</strain>
    </source>
</reference>
<keyword evidence="1" id="KW-0433">Leucine-rich repeat</keyword>
<feature type="signal peptide" evidence="4">
    <location>
        <begin position="1"/>
        <end position="20"/>
    </location>
</feature>
<dbReference type="Pfam" id="PF13306">
    <property type="entry name" value="LRR_5"/>
    <property type="match status" value="1"/>
</dbReference>
<dbReference type="Pfam" id="PF13855">
    <property type="entry name" value="LRR_8"/>
    <property type="match status" value="1"/>
</dbReference>
<dbReference type="AlphaFoldDB" id="A0A8S1GWU4"/>
<dbReference type="Gene3D" id="3.80.10.10">
    <property type="entry name" value="Ribonuclease Inhibitor"/>
    <property type="match status" value="1"/>
</dbReference>
<dbReference type="InterPro" id="IPR026906">
    <property type="entry name" value="LRR_5"/>
</dbReference>
<evidence type="ECO:0000313" key="5">
    <source>
        <dbReference type="EMBL" id="CAD6188346.1"/>
    </source>
</evidence>
<sequence>MSRLPWLLLLLLPPPTSTTAKDPRDTCPLLCDCDHDQKLVRCEGVQVISLPDRVPSTYETLLIRNTSIRSVAKNSFRKMERLVNVEFDHNPHLSTLEKLAFRGMKKIRLIKFASSPQLTEIERGAFTGISNQFGLKILFEDTPIRRIHGGAFRNAHSIRELSISGVDLALSRHSFASIRQLDFLTVSGVVLAEPELFSNSTRFHIVHIRHSEFDLPPRVFHDLSHVHHILIERSRLASIAPDAFSGLTTIEVIELSGNNIGSISARAFTGVENLGQLKITRNTIQELDTSESVLSTAWQTRVEENTLNCTCDLKWMTALSETSDVNFCGASGAYRSVRSFALATCAMPSRQKQSVAVPVIAVTSLSSSLFLSFSAALLSCFCFSSHGFCLISQC</sequence>
<dbReference type="PANTHER" id="PTHR24369:SF210">
    <property type="entry name" value="CHAOPTIN-RELATED"/>
    <property type="match status" value="1"/>
</dbReference>
<evidence type="ECO:0000256" key="1">
    <source>
        <dbReference type="ARBA" id="ARBA00022614"/>
    </source>
</evidence>
<name>A0A8S1GWU4_9PELO</name>
<proteinExistence type="predicted"/>
<dbReference type="InterPro" id="IPR001611">
    <property type="entry name" value="Leu-rich_rpt"/>
</dbReference>
<gene>
    <name evidence="5" type="ORF">CAUJ_LOCUS4265</name>
</gene>
<keyword evidence="3" id="KW-0677">Repeat</keyword>
<accession>A0A8S1GWU4</accession>
<dbReference type="PANTHER" id="PTHR24369">
    <property type="entry name" value="ANTIGEN BSP, PUTATIVE-RELATED"/>
    <property type="match status" value="1"/>
</dbReference>
<dbReference type="EMBL" id="CAJGYM010000008">
    <property type="protein sequence ID" value="CAD6188346.1"/>
    <property type="molecule type" value="Genomic_DNA"/>
</dbReference>
<evidence type="ECO:0000256" key="2">
    <source>
        <dbReference type="ARBA" id="ARBA00022729"/>
    </source>
</evidence>
<dbReference type="SUPFAM" id="SSF52058">
    <property type="entry name" value="L domain-like"/>
    <property type="match status" value="1"/>
</dbReference>
<dbReference type="OrthoDB" id="6363818at2759"/>
<dbReference type="InterPro" id="IPR050541">
    <property type="entry name" value="LRR_TM_domain-containing"/>
</dbReference>
<evidence type="ECO:0000256" key="4">
    <source>
        <dbReference type="SAM" id="SignalP"/>
    </source>
</evidence>